<keyword evidence="1" id="KW-0378">Hydrolase</keyword>
<keyword evidence="2" id="KW-1185">Reference proteome</keyword>
<sequence>MSIEREIFSSSGPFHLQNIDWSNAIHRRSVAASLVQGAYNLEHDRKGSSHSQAPPWWEFFGFQLHEVLVDDDDGSYFGAIYESKYYNQYSHCNPPRYVIAFRGTLTTPENRKQDLILDFQFIRHNLHKCSRFDRALQAVLSIVATTCPGNVWLAGHSLGSAIALIVGRKMVSMNKSYLETYLFNPPFDSPPIERIKHEKIKDGIRIASSFLIAGLASMVHQHQEKTEEMNDDSFGTLCEWVPYLFLNRSDPISCEYIGYFAHREKMVQIGAGKIGQTATQNSVVSVVSDAIGKDYEAVHLIPSAYLTINLSHVSDIKQAHGIQQWWRPDIHCDFKFYRYK</sequence>
<dbReference type="GO" id="GO:0016787">
    <property type="term" value="F:hydrolase activity"/>
    <property type="evidence" value="ECO:0007669"/>
    <property type="project" value="UniProtKB-KW"/>
</dbReference>
<evidence type="ECO:0000313" key="2">
    <source>
        <dbReference type="Proteomes" id="UP001454036"/>
    </source>
</evidence>
<dbReference type="SUPFAM" id="SSF53474">
    <property type="entry name" value="alpha/beta-Hydrolases"/>
    <property type="match status" value="1"/>
</dbReference>
<dbReference type="PANTHER" id="PTHR31479">
    <property type="entry name" value="ALPHA/BETA-HYDROLASES SUPERFAMILY PROTEIN"/>
    <property type="match status" value="1"/>
</dbReference>
<dbReference type="PANTHER" id="PTHR31479:SF4">
    <property type="entry name" value="FUNGAL LIPASE-LIKE DOMAIN-CONTAINING PROTEIN"/>
    <property type="match status" value="1"/>
</dbReference>
<evidence type="ECO:0000313" key="1">
    <source>
        <dbReference type="EMBL" id="GAA0169030.1"/>
    </source>
</evidence>
<protein>
    <submittedName>
        <fullName evidence="1">Hydrolase</fullName>
    </submittedName>
</protein>
<dbReference type="Gene3D" id="3.40.50.1820">
    <property type="entry name" value="alpha/beta hydrolase"/>
    <property type="match status" value="1"/>
</dbReference>
<gene>
    <name evidence="1" type="ORF">LIER_40694</name>
</gene>
<name>A0AAV3QYC4_LITER</name>
<proteinExistence type="predicted"/>
<organism evidence="1 2">
    <name type="scientific">Lithospermum erythrorhizon</name>
    <name type="common">Purple gromwell</name>
    <name type="synonym">Lithospermum officinale var. erythrorhizon</name>
    <dbReference type="NCBI Taxonomy" id="34254"/>
    <lineage>
        <taxon>Eukaryota</taxon>
        <taxon>Viridiplantae</taxon>
        <taxon>Streptophyta</taxon>
        <taxon>Embryophyta</taxon>
        <taxon>Tracheophyta</taxon>
        <taxon>Spermatophyta</taxon>
        <taxon>Magnoliopsida</taxon>
        <taxon>eudicotyledons</taxon>
        <taxon>Gunneridae</taxon>
        <taxon>Pentapetalae</taxon>
        <taxon>asterids</taxon>
        <taxon>lamiids</taxon>
        <taxon>Boraginales</taxon>
        <taxon>Boraginaceae</taxon>
        <taxon>Boraginoideae</taxon>
        <taxon>Lithospermeae</taxon>
        <taxon>Lithospermum</taxon>
    </lineage>
</organism>
<dbReference type="AlphaFoldDB" id="A0AAV3QYC4"/>
<comment type="caution">
    <text evidence="1">The sequence shown here is derived from an EMBL/GenBank/DDBJ whole genome shotgun (WGS) entry which is preliminary data.</text>
</comment>
<dbReference type="InterPro" id="IPR029058">
    <property type="entry name" value="AB_hydrolase_fold"/>
</dbReference>
<reference evidence="1 2" key="1">
    <citation type="submission" date="2024-01" db="EMBL/GenBank/DDBJ databases">
        <title>The complete chloroplast genome sequence of Lithospermum erythrorhizon: insights into the phylogenetic relationship among Boraginaceae species and the maternal lineages of purple gromwells.</title>
        <authorList>
            <person name="Okada T."/>
            <person name="Watanabe K."/>
        </authorList>
    </citation>
    <scope>NUCLEOTIDE SEQUENCE [LARGE SCALE GENOMIC DNA]</scope>
</reference>
<accession>A0AAV3QYC4</accession>
<dbReference type="Proteomes" id="UP001454036">
    <property type="component" value="Unassembled WGS sequence"/>
</dbReference>
<dbReference type="EMBL" id="BAABME010023882">
    <property type="protein sequence ID" value="GAA0169030.1"/>
    <property type="molecule type" value="Genomic_DNA"/>
</dbReference>